<feature type="compositionally biased region" description="Low complexity" evidence="1">
    <location>
        <begin position="102"/>
        <end position="117"/>
    </location>
</feature>
<feature type="region of interest" description="Disordered" evidence="1">
    <location>
        <begin position="1"/>
        <end position="156"/>
    </location>
</feature>
<proteinExistence type="predicted"/>
<name>A0A7S2C8U3_9STRA</name>
<feature type="compositionally biased region" description="Polar residues" evidence="1">
    <location>
        <begin position="35"/>
        <end position="47"/>
    </location>
</feature>
<organism evidence="2">
    <name type="scientific">Octactis speculum</name>
    <dbReference type="NCBI Taxonomy" id="3111310"/>
    <lineage>
        <taxon>Eukaryota</taxon>
        <taxon>Sar</taxon>
        <taxon>Stramenopiles</taxon>
        <taxon>Ochrophyta</taxon>
        <taxon>Dictyochophyceae</taxon>
        <taxon>Dictyochales</taxon>
        <taxon>Dictyochaceae</taxon>
        <taxon>Octactis</taxon>
    </lineage>
</organism>
<evidence type="ECO:0000313" key="2">
    <source>
        <dbReference type="EMBL" id="CAD9418805.1"/>
    </source>
</evidence>
<dbReference type="AlphaFoldDB" id="A0A7S2C8U3"/>
<protein>
    <submittedName>
        <fullName evidence="2">Uncharacterized protein</fullName>
    </submittedName>
</protein>
<evidence type="ECO:0000256" key="1">
    <source>
        <dbReference type="SAM" id="MobiDB-lite"/>
    </source>
</evidence>
<reference evidence="2" key="1">
    <citation type="submission" date="2021-01" db="EMBL/GenBank/DDBJ databases">
        <authorList>
            <person name="Corre E."/>
            <person name="Pelletier E."/>
            <person name="Niang G."/>
            <person name="Scheremetjew M."/>
            <person name="Finn R."/>
            <person name="Kale V."/>
            <person name="Holt S."/>
            <person name="Cochrane G."/>
            <person name="Meng A."/>
            <person name="Brown T."/>
            <person name="Cohen L."/>
        </authorList>
    </citation>
    <scope>NUCLEOTIDE SEQUENCE</scope>
    <source>
        <strain evidence="2">CCMP1381</strain>
    </source>
</reference>
<sequence>MIENAMDPSPEAMHAQPEMTPMTSQQHMPGPMPVSNWTSQMRSSNHMNGHKFAHRRTPSDQPESAQMMPQSVAPTTHAMHPMNGGAGSYGADSDGYHEKSSMMQPPNSYNQQQSQPMENVNYMGAGNNQVVQGPQAGNFHPGQSSQQAARSRSSHEHDMNLVNMGQALASSNLHKTTGETVNMGSHPNTNQIHPGRLTTLHHAMNSIEQRENLNPGFITPKSAGAFNPMAAMSMHVNSNLKPSRGKYRCGRCGQVKTNHMCPFMADTEMRSMYTQTDPLLSGTPPNQGNAQHEDMEEETFPGYTSSERTVTVRHQVDALKVN</sequence>
<dbReference type="EMBL" id="HBGS01025587">
    <property type="protein sequence ID" value="CAD9418805.1"/>
    <property type="molecule type" value="Transcribed_RNA"/>
</dbReference>
<accession>A0A7S2C8U3</accession>
<gene>
    <name evidence="2" type="ORF">DSPE1174_LOCUS13016</name>
</gene>
<feature type="compositionally biased region" description="Polar residues" evidence="1">
    <location>
        <begin position="59"/>
        <end position="74"/>
    </location>
</feature>